<feature type="binding site" evidence="3">
    <location>
        <position position="19"/>
    </location>
    <ligand>
        <name>substrate</name>
    </ligand>
</feature>
<feature type="domain" description="Chorismate mutase" evidence="4">
    <location>
        <begin position="9"/>
        <end position="99"/>
    </location>
</feature>
<dbReference type="InterPro" id="IPR036263">
    <property type="entry name" value="Chorismate_II_sf"/>
</dbReference>
<evidence type="ECO:0000313" key="5">
    <source>
        <dbReference type="EMBL" id="QBZ90258.1"/>
    </source>
</evidence>
<evidence type="ECO:0000313" key="6">
    <source>
        <dbReference type="EMBL" id="WGO91223.1"/>
    </source>
</evidence>
<dbReference type="GO" id="GO:0046417">
    <property type="term" value="P:chorismate metabolic process"/>
    <property type="evidence" value="ECO:0007669"/>
    <property type="project" value="InterPro"/>
</dbReference>
<sequence length="106" mass="11961">METHPPLQPSECAGMEDIRREVDALDQAIIKLLGKRLGYVQAASKFKTSATAVQAPERFKAMLGTRREWAKAEGLNPDVIEKMYSDLVTHFIAEEMKQWTAHQSDT</sequence>
<evidence type="ECO:0000313" key="8">
    <source>
        <dbReference type="Proteomes" id="UP001227386"/>
    </source>
</evidence>
<dbReference type="NCBIfam" id="NF005475">
    <property type="entry name" value="PRK07075.1"/>
    <property type="match status" value="1"/>
</dbReference>
<evidence type="ECO:0000256" key="3">
    <source>
        <dbReference type="PIRSR" id="PIRSR029775-1"/>
    </source>
</evidence>
<dbReference type="Proteomes" id="UP000296468">
    <property type="component" value="Chromosome"/>
</dbReference>
<reference evidence="5 7" key="2">
    <citation type="journal article" date="2019" name="Front. Microbiol.">
        <title>In silico and Genetic Analyses of Cyclic Lipopeptide Synthetic Gene Clusters in Pseudomonas sp. 11K1.</title>
        <authorList>
            <person name="Zhao H."/>
            <person name="Liu Y.P."/>
            <person name="Zhang L.Q."/>
        </authorList>
    </citation>
    <scope>NUCLEOTIDE SEQUENCE [LARGE SCALE GENOMIC DNA]</scope>
    <source>
        <strain evidence="5 7">11K1</strain>
    </source>
</reference>
<accession>A0A4P7PHP4</accession>
<reference evidence="5" key="3">
    <citation type="submission" date="2019-01" db="EMBL/GenBank/DDBJ databases">
        <authorList>
            <person name="Zhang L."/>
        </authorList>
    </citation>
    <scope>NUCLEOTIDE SEQUENCE</scope>
    <source>
        <strain evidence="5">11K1</strain>
    </source>
</reference>
<feature type="binding site" evidence="3">
    <location>
        <position position="36"/>
    </location>
    <ligand>
        <name>substrate</name>
    </ligand>
</feature>
<name>A0A4P7PHP4_9PSED</name>
<feature type="binding site" evidence="3">
    <location>
        <position position="95"/>
    </location>
    <ligand>
        <name>substrate</name>
    </ligand>
</feature>
<dbReference type="GO" id="GO:0004106">
    <property type="term" value="F:chorismate mutase activity"/>
    <property type="evidence" value="ECO:0007669"/>
    <property type="project" value="UniProtKB-EC"/>
</dbReference>
<dbReference type="Proteomes" id="UP001227386">
    <property type="component" value="Chromosome"/>
</dbReference>
<organism evidence="5 7">
    <name type="scientific">Pseudomonas viciae</name>
    <dbReference type="NCBI Taxonomy" id="2505979"/>
    <lineage>
        <taxon>Bacteria</taxon>
        <taxon>Pseudomonadati</taxon>
        <taxon>Pseudomonadota</taxon>
        <taxon>Gammaproteobacteria</taxon>
        <taxon>Pseudomonadales</taxon>
        <taxon>Pseudomonadaceae</taxon>
        <taxon>Pseudomonas</taxon>
    </lineage>
</organism>
<dbReference type="InterPro" id="IPR036979">
    <property type="entry name" value="CM_dom_sf"/>
</dbReference>
<dbReference type="SMART" id="SM00830">
    <property type="entry name" value="CM_2"/>
    <property type="match status" value="1"/>
</dbReference>
<dbReference type="KEGG" id="pvk:EPZ47_16575"/>
<evidence type="ECO:0000256" key="2">
    <source>
        <dbReference type="ARBA" id="ARBA00023235"/>
    </source>
</evidence>
<dbReference type="GO" id="GO:0016835">
    <property type="term" value="F:carbon-oxygen lyase activity"/>
    <property type="evidence" value="ECO:0007669"/>
    <property type="project" value="InterPro"/>
</dbReference>
<dbReference type="NCBIfam" id="TIGR01803">
    <property type="entry name" value="CM-like"/>
    <property type="match status" value="1"/>
</dbReference>
<keyword evidence="2" id="KW-0413">Isomerase</keyword>
<dbReference type="RefSeq" id="WP_135845782.1">
    <property type="nucleotide sequence ID" value="NZ_CP035088.1"/>
</dbReference>
<dbReference type="Gene3D" id="1.20.59.10">
    <property type="entry name" value="Chorismate mutase"/>
    <property type="match status" value="1"/>
</dbReference>
<dbReference type="EMBL" id="CP035088">
    <property type="protein sequence ID" value="QBZ90258.1"/>
    <property type="molecule type" value="Genomic_DNA"/>
</dbReference>
<dbReference type="AlphaFoldDB" id="A0A4P7PHP4"/>
<keyword evidence="8" id="KW-1185">Reference proteome</keyword>
<dbReference type="EC" id="5.4.99.5" evidence="1"/>
<dbReference type="SUPFAM" id="SSF48600">
    <property type="entry name" value="Chorismate mutase II"/>
    <property type="match status" value="1"/>
</dbReference>
<gene>
    <name evidence="5" type="ORF">EPZ47_16575</name>
    <name evidence="6" type="ORF">QCD61_15980</name>
</gene>
<evidence type="ECO:0000313" key="7">
    <source>
        <dbReference type="Proteomes" id="UP000296468"/>
    </source>
</evidence>
<dbReference type="InterPro" id="IPR002701">
    <property type="entry name" value="CM_II_prokaryot"/>
</dbReference>
<proteinExistence type="predicted"/>
<reference evidence="6" key="4">
    <citation type="submission" date="2023-04" db="EMBL/GenBank/DDBJ databases">
        <authorList>
            <person name="Charles T.C."/>
            <person name="Cheng J."/>
            <person name="Lynch M."/>
            <person name="Van Dyk A."/>
        </authorList>
    </citation>
    <scope>NUCLEOTIDE SEQUENCE</scope>
    <source>
        <strain evidence="6">YsS1</strain>
    </source>
</reference>
<dbReference type="GO" id="GO:0009697">
    <property type="term" value="P:salicylic acid biosynthetic process"/>
    <property type="evidence" value="ECO:0007669"/>
    <property type="project" value="InterPro"/>
</dbReference>
<dbReference type="PIRSF" id="PIRSF029775">
    <property type="entry name" value="Isochor_pyr_lyas"/>
    <property type="match status" value="1"/>
</dbReference>
<evidence type="ECO:0000259" key="4">
    <source>
        <dbReference type="PROSITE" id="PS51168"/>
    </source>
</evidence>
<dbReference type="InterPro" id="IPR008241">
    <property type="entry name" value="Isochorismate_pyruvate-lyase"/>
</dbReference>
<dbReference type="PANTHER" id="PTHR38041:SF1">
    <property type="entry name" value="CHORISMATE MUTASE"/>
    <property type="match status" value="1"/>
</dbReference>
<feature type="binding site" evidence="3">
    <location>
        <position position="47"/>
    </location>
    <ligand>
        <name>substrate</name>
    </ligand>
</feature>
<reference evidence="6 8" key="1">
    <citation type="journal article" date="2012" name="Appl. Soil Ecol.">
        <title>Isolation and characterization of new plant growth-promoting bacterial endophytes.</title>
        <authorList>
            <person name="Rashid S."/>
            <person name="Charles T.C."/>
            <person name="Glick B.R."/>
        </authorList>
    </citation>
    <scope>NUCLEOTIDE SEQUENCE [LARGE SCALE GENOMIC DNA]</scope>
    <source>
        <strain evidence="6 8">YsS1</strain>
    </source>
</reference>
<keyword evidence="5" id="KW-0456">Lyase</keyword>
<protein>
    <recommendedName>
        <fullName evidence="1">chorismate mutase</fullName>
        <ecNumber evidence="1">5.4.99.5</ecNumber>
    </recommendedName>
</protein>
<dbReference type="Pfam" id="PF01817">
    <property type="entry name" value="CM_2"/>
    <property type="match status" value="1"/>
</dbReference>
<dbReference type="PROSITE" id="PS51168">
    <property type="entry name" value="CHORISMATE_MUT_2"/>
    <property type="match status" value="1"/>
</dbReference>
<dbReference type="EMBL" id="CP123771">
    <property type="protein sequence ID" value="WGO91223.1"/>
    <property type="molecule type" value="Genomic_DNA"/>
</dbReference>
<dbReference type="InterPro" id="IPR051331">
    <property type="entry name" value="Chorismate_mutase-related"/>
</dbReference>
<dbReference type="PANTHER" id="PTHR38041">
    <property type="entry name" value="CHORISMATE MUTASE"/>
    <property type="match status" value="1"/>
</dbReference>
<evidence type="ECO:0000256" key="1">
    <source>
        <dbReference type="ARBA" id="ARBA00012404"/>
    </source>
</evidence>
<dbReference type="OrthoDB" id="514491at2"/>